<proteinExistence type="evidence at transcript level"/>
<comment type="function">
    <text evidence="9">Plays a role in pre-mRNA splicing as a core component of the spliceosomal U1, U2, U4 and U5 small nuclear ribonucleoproteins (snRNPs), the building blocks of the spliceosome.</text>
</comment>
<evidence type="ECO:0000256" key="6">
    <source>
        <dbReference type="ARBA" id="ARBA00023187"/>
    </source>
</evidence>
<keyword evidence="7 9" id="KW-0539">Nucleus</keyword>
<dbReference type="SMART" id="SM00651">
    <property type="entry name" value="Sm"/>
    <property type="match status" value="1"/>
</dbReference>
<feature type="domain" description="Sm" evidence="10">
    <location>
        <begin position="20"/>
        <end position="78"/>
    </location>
</feature>
<evidence type="ECO:0000313" key="11">
    <source>
        <dbReference type="EMBL" id="JAA71440.1"/>
    </source>
</evidence>
<evidence type="ECO:0000256" key="3">
    <source>
        <dbReference type="ARBA" id="ARBA00022664"/>
    </source>
</evidence>
<keyword evidence="8 9" id="KW-0687">Ribonucleoprotein</keyword>
<evidence type="ECO:0000256" key="9">
    <source>
        <dbReference type="RuleBase" id="RU365053"/>
    </source>
</evidence>
<dbReference type="GO" id="GO:0046540">
    <property type="term" value="C:U4/U6 x U5 tri-snRNP complex"/>
    <property type="evidence" value="ECO:0007669"/>
    <property type="project" value="UniProtKB-UniRule"/>
</dbReference>
<evidence type="ECO:0000256" key="4">
    <source>
        <dbReference type="ARBA" id="ARBA00022728"/>
    </source>
</evidence>
<dbReference type="GO" id="GO:0005681">
    <property type="term" value="C:spliceosomal complex"/>
    <property type="evidence" value="ECO:0007669"/>
    <property type="project" value="UniProtKB-KW"/>
</dbReference>
<dbReference type="EMBL" id="GADI01002368">
    <property type="protein sequence ID" value="JAA71440.1"/>
    <property type="molecule type" value="mRNA"/>
</dbReference>
<dbReference type="CDD" id="cd01718">
    <property type="entry name" value="Sm_E"/>
    <property type="match status" value="1"/>
</dbReference>
<dbReference type="InterPro" id="IPR010920">
    <property type="entry name" value="LSM_dom_sf"/>
</dbReference>
<keyword evidence="3 9" id="KW-0507">mRNA processing</keyword>
<dbReference type="Pfam" id="PF01423">
    <property type="entry name" value="LSM"/>
    <property type="match status" value="1"/>
</dbReference>
<reference evidence="11" key="1">
    <citation type="submission" date="2012-12" db="EMBL/GenBank/DDBJ databases">
        <title>Identification and characterization of a phenylalanine ammonia-lyase gene family in Isatis indigotica Fort.</title>
        <authorList>
            <person name="Liu Q."/>
            <person name="Chen J."/>
            <person name="Zhou X."/>
            <person name="Di P."/>
            <person name="Xiao Y."/>
            <person name="Xuan H."/>
            <person name="Zhang L."/>
            <person name="Chen W."/>
        </authorList>
    </citation>
    <scope>NUCLEOTIDE SEQUENCE</scope>
    <source>
        <tissue evidence="11">Salivary gland</tissue>
    </source>
</reference>
<keyword evidence="4 9" id="KW-0747">Spliceosome</keyword>
<accession>A0A0K8RK16</accession>
<keyword evidence="5 9" id="KW-0694">RNA-binding</keyword>
<dbReference type="GO" id="GO:0005685">
    <property type="term" value="C:U1 snRNP"/>
    <property type="evidence" value="ECO:0007669"/>
    <property type="project" value="UniProtKB-UniRule"/>
</dbReference>
<evidence type="ECO:0000256" key="8">
    <source>
        <dbReference type="ARBA" id="ARBA00023274"/>
    </source>
</evidence>
<evidence type="ECO:0000256" key="7">
    <source>
        <dbReference type="ARBA" id="ARBA00023242"/>
    </source>
</evidence>
<comment type="subcellular location">
    <subcellularLocation>
        <location evidence="1 9">Nucleus</location>
    </subcellularLocation>
</comment>
<comment type="similarity">
    <text evidence="2 9">Belongs to the snRNP Sm proteins family.</text>
</comment>
<dbReference type="InterPro" id="IPR001163">
    <property type="entry name" value="Sm_dom_euk/arc"/>
</dbReference>
<dbReference type="InterPro" id="IPR027078">
    <property type="entry name" value="snRNP-E"/>
</dbReference>
<evidence type="ECO:0000256" key="2">
    <source>
        <dbReference type="ARBA" id="ARBA00006850"/>
    </source>
</evidence>
<protein>
    <recommendedName>
        <fullName evidence="9">Small nuclear ribonucleoprotein E</fullName>
        <shortName evidence="9">snRNP-E</shortName>
    </recommendedName>
    <alternativeName>
        <fullName evidence="9">Sm protein E</fullName>
    </alternativeName>
</protein>
<dbReference type="GO" id="GO:0005687">
    <property type="term" value="C:U4 snRNP"/>
    <property type="evidence" value="ECO:0007669"/>
    <property type="project" value="UniProtKB-UniRule"/>
</dbReference>
<dbReference type="PANTHER" id="PTHR11193">
    <property type="entry name" value="SMALL NUCLEAR RIBONUCLEOPROTEIN E"/>
    <property type="match status" value="1"/>
</dbReference>
<dbReference type="GO" id="GO:0003723">
    <property type="term" value="F:RNA binding"/>
    <property type="evidence" value="ECO:0007669"/>
    <property type="project" value="UniProtKB-KW"/>
</dbReference>
<keyword evidence="6 9" id="KW-0508">mRNA splicing</keyword>
<dbReference type="Gene3D" id="2.30.30.100">
    <property type="match status" value="1"/>
</dbReference>
<evidence type="ECO:0000256" key="1">
    <source>
        <dbReference type="ARBA" id="ARBA00004123"/>
    </source>
</evidence>
<dbReference type="GO" id="GO:0000387">
    <property type="term" value="P:spliceosomal snRNP assembly"/>
    <property type="evidence" value="ECO:0007669"/>
    <property type="project" value="UniProtKB-UniRule"/>
</dbReference>
<dbReference type="GO" id="GO:0005682">
    <property type="term" value="C:U5 snRNP"/>
    <property type="evidence" value="ECO:0007669"/>
    <property type="project" value="UniProtKB-UniRule"/>
</dbReference>
<dbReference type="SUPFAM" id="SSF50182">
    <property type="entry name" value="Sm-like ribonucleoproteins"/>
    <property type="match status" value="1"/>
</dbReference>
<dbReference type="AlphaFoldDB" id="A0A0K8RK16"/>
<organism evidence="11">
    <name type="scientific">Ixodes ricinus</name>
    <name type="common">Common tick</name>
    <name type="synonym">Acarus ricinus</name>
    <dbReference type="NCBI Taxonomy" id="34613"/>
    <lineage>
        <taxon>Eukaryota</taxon>
        <taxon>Metazoa</taxon>
        <taxon>Ecdysozoa</taxon>
        <taxon>Arthropoda</taxon>
        <taxon>Chelicerata</taxon>
        <taxon>Arachnida</taxon>
        <taxon>Acari</taxon>
        <taxon>Parasitiformes</taxon>
        <taxon>Ixodida</taxon>
        <taxon>Ixodoidea</taxon>
        <taxon>Ixodidae</taxon>
        <taxon>Ixodinae</taxon>
        <taxon>Ixodes</taxon>
    </lineage>
</organism>
<name>A0A0K8RK16_IXORI</name>
<evidence type="ECO:0000256" key="5">
    <source>
        <dbReference type="ARBA" id="ARBA00022884"/>
    </source>
</evidence>
<dbReference type="GO" id="GO:0005686">
    <property type="term" value="C:U2 snRNP"/>
    <property type="evidence" value="ECO:0007669"/>
    <property type="project" value="UniProtKB-UniRule"/>
</dbReference>
<evidence type="ECO:0000259" key="10">
    <source>
        <dbReference type="SMART" id="SM00651"/>
    </source>
</evidence>
<sequence length="82" mass="9619">MVQTINLYFQISNRTRARIRRFGLYENVILRIEGHIIGFGEYMNLVLDDAEEIYTKTKQRKQVGRILLKGENITLIVSTQSM</sequence>